<dbReference type="SUPFAM" id="SSF55961">
    <property type="entry name" value="Bet v1-like"/>
    <property type="match status" value="1"/>
</dbReference>
<dbReference type="InterPro" id="IPR023393">
    <property type="entry name" value="START-like_dom_sf"/>
</dbReference>
<evidence type="ECO:0000313" key="2">
    <source>
        <dbReference type="Proteomes" id="UP000003704"/>
    </source>
</evidence>
<comment type="caution">
    <text evidence="1">The sequence shown here is derived from an EMBL/GenBank/DDBJ whole genome shotgun (WGS) entry which is preliminary data.</text>
</comment>
<dbReference type="AlphaFoldDB" id="I7ZH39"/>
<gene>
    <name evidence="1" type="ORF">WQQ_11740</name>
</gene>
<protein>
    <submittedName>
        <fullName evidence="1">Uncharacterized protein</fullName>
    </submittedName>
</protein>
<reference evidence="1" key="1">
    <citation type="journal article" date="2012" name="J. Bacteriol.">
        <title>Genome Sequence of n-Alkane-Degrading Hydrocarboniphaga effusa Strain AP103T (ATCC BAA-332T).</title>
        <authorList>
            <person name="Chang H.K."/>
            <person name="Zylstra G.J."/>
            <person name="Chae J.C."/>
        </authorList>
    </citation>
    <scope>NUCLEOTIDE SEQUENCE [LARGE SCALE GENOMIC DNA]</scope>
    <source>
        <strain evidence="1">AP103</strain>
    </source>
</reference>
<proteinExistence type="predicted"/>
<dbReference type="RefSeq" id="WP_007184129.1">
    <property type="nucleotide sequence ID" value="NZ_AKGD01000001.1"/>
</dbReference>
<evidence type="ECO:0000313" key="1">
    <source>
        <dbReference type="EMBL" id="EIT71037.1"/>
    </source>
</evidence>
<reference evidence="1" key="2">
    <citation type="submission" date="2012-05" db="EMBL/GenBank/DDBJ databases">
        <authorList>
            <person name="Park J.-H."/>
            <person name="Zylstra G.J."/>
            <person name="Chae J.-C."/>
        </authorList>
    </citation>
    <scope>NUCLEOTIDE SEQUENCE</scope>
    <source>
        <strain evidence="1">AP103</strain>
    </source>
</reference>
<organism evidence="1 2">
    <name type="scientific">Hydrocarboniphaga effusa AP103</name>
    <dbReference type="NCBI Taxonomy" id="1172194"/>
    <lineage>
        <taxon>Bacteria</taxon>
        <taxon>Pseudomonadati</taxon>
        <taxon>Pseudomonadota</taxon>
        <taxon>Gammaproteobacteria</taxon>
        <taxon>Nevskiales</taxon>
        <taxon>Nevskiaceae</taxon>
        <taxon>Hydrocarboniphaga</taxon>
    </lineage>
</organism>
<dbReference type="EMBL" id="AKGD01000001">
    <property type="protein sequence ID" value="EIT71037.1"/>
    <property type="molecule type" value="Genomic_DNA"/>
</dbReference>
<dbReference type="OrthoDB" id="8903592at2"/>
<sequence>MKVNIEVERSVKVELPAEQVRKLFDDLEATIGRFPKLKRLNRIGPDQYVWELNTIGSRIAKIAHDVTYGAHYKRSGDGKEVSWTPIAGKGNADISGVFRVSESGSGSEVRFKVKGELRDVPVPLIYRLAAPPFIQGKFIALVDTFLERTRDAVMQQVSEEAPKKKIARKTA</sequence>
<accession>I7ZH39</accession>
<dbReference type="Gene3D" id="3.30.530.20">
    <property type="match status" value="1"/>
</dbReference>
<dbReference type="STRING" id="1172194.WQQ_11740"/>
<keyword evidence="2" id="KW-1185">Reference proteome</keyword>
<name>I7ZH39_9GAMM</name>
<dbReference type="Proteomes" id="UP000003704">
    <property type="component" value="Unassembled WGS sequence"/>
</dbReference>